<dbReference type="InterPro" id="IPR003439">
    <property type="entry name" value="ABC_transporter-like_ATP-bd"/>
</dbReference>
<dbReference type="GO" id="GO:0005886">
    <property type="term" value="C:plasma membrane"/>
    <property type="evidence" value="ECO:0007669"/>
    <property type="project" value="UniProtKB-SubCell"/>
</dbReference>
<dbReference type="CDD" id="cd18551">
    <property type="entry name" value="ABC_6TM_LmrA_like"/>
    <property type="match status" value="1"/>
</dbReference>
<evidence type="ECO:0000256" key="4">
    <source>
        <dbReference type="ARBA" id="ARBA00022840"/>
    </source>
</evidence>
<dbReference type="SUPFAM" id="SSF52540">
    <property type="entry name" value="P-loop containing nucleoside triphosphate hydrolases"/>
    <property type="match status" value="1"/>
</dbReference>
<keyword evidence="4 10" id="KW-0067">ATP-binding</keyword>
<evidence type="ECO:0000259" key="9">
    <source>
        <dbReference type="PROSITE" id="PS50929"/>
    </source>
</evidence>
<dbReference type="Gene3D" id="1.20.1560.10">
    <property type="entry name" value="ABC transporter type 1, transmembrane domain"/>
    <property type="match status" value="1"/>
</dbReference>
<dbReference type="SUPFAM" id="SSF90123">
    <property type="entry name" value="ABC transporter transmembrane region"/>
    <property type="match status" value="1"/>
</dbReference>
<dbReference type="InterPro" id="IPR036640">
    <property type="entry name" value="ABC1_TM_sf"/>
</dbReference>
<dbReference type="Proteomes" id="UP000249616">
    <property type="component" value="Chromosome"/>
</dbReference>
<dbReference type="PROSITE" id="PS50929">
    <property type="entry name" value="ABC_TM1F"/>
    <property type="match status" value="1"/>
</dbReference>
<dbReference type="InterPro" id="IPR027417">
    <property type="entry name" value="P-loop_NTPase"/>
</dbReference>
<dbReference type="GO" id="GO:0016887">
    <property type="term" value="F:ATP hydrolysis activity"/>
    <property type="evidence" value="ECO:0007669"/>
    <property type="project" value="InterPro"/>
</dbReference>
<dbReference type="PANTHER" id="PTHR43394:SF1">
    <property type="entry name" value="ATP-BINDING CASSETTE SUB-FAMILY B MEMBER 10, MITOCHONDRIAL"/>
    <property type="match status" value="1"/>
</dbReference>
<feature type="transmembrane region" description="Helical" evidence="7">
    <location>
        <begin position="242"/>
        <end position="265"/>
    </location>
</feature>
<evidence type="ECO:0000256" key="2">
    <source>
        <dbReference type="ARBA" id="ARBA00022692"/>
    </source>
</evidence>
<sequence>MKEVVVPNVRLLWFFVRPHRRTLVLGLVLGLCVSATTLATPLVTKWVLDGLADSRSVAPAVTALAGLLVIGSVVQAFQWILLGRMGERVVRDARRSMVRRLLRLRVGELTGRPNGELVTRVTSDTVLMREAAASSLTQLVNGVVGLVGALTLMAFLDLVLFAVTLGGLAGVGVLVAVLMPRLAQAQQAAQESVGRLGAALDGALRAIRTVKSARAEERESRRIVAEADASARHSVRAVGIESVVWTVTMAGVQLAILLILAVGAARVDSGALSVSGLIAFLLYAFQLVGPATELAETFSQLQSGIAAAARIAQVHDLELEEGHTRAAVPRPARDRTAPVAGSCAHIVSFSDVTARYADDGPRALDGVSFGIPRRGHTAIVGPSGAGKTTVFSLMLEFLRPDSGRLRLDGALFEEWPAHESRRRIAYVEQDTPLVPGTLADNLRYLRPGATDDDLWSALGAVGLTRRARTLPDGLGTVLDGTVLSGGERQRVALARAFVADPEILLLDEATAQLDGLTEAAVQDFVRERARRAAVVTIAHRLSTVVEADQIIVLEQGRVRAIGTHAELLATDGLYRDMVIALRVTTAVGHVSRPAPA</sequence>
<feature type="transmembrane region" description="Helical" evidence="7">
    <location>
        <begin position="63"/>
        <end position="82"/>
    </location>
</feature>
<dbReference type="EMBL" id="CP030073">
    <property type="protein sequence ID" value="AWW37827.1"/>
    <property type="molecule type" value="Genomic_DNA"/>
</dbReference>
<evidence type="ECO:0000259" key="8">
    <source>
        <dbReference type="PROSITE" id="PS50893"/>
    </source>
</evidence>
<feature type="transmembrane region" description="Helical" evidence="7">
    <location>
        <begin position="161"/>
        <end position="179"/>
    </location>
</feature>
<evidence type="ECO:0000256" key="5">
    <source>
        <dbReference type="ARBA" id="ARBA00022989"/>
    </source>
</evidence>
<keyword evidence="2 7" id="KW-0812">Transmembrane</keyword>
<feature type="transmembrane region" description="Helical" evidence="7">
    <location>
        <begin position="136"/>
        <end position="155"/>
    </location>
</feature>
<evidence type="ECO:0000256" key="6">
    <source>
        <dbReference type="ARBA" id="ARBA00023136"/>
    </source>
</evidence>
<dbReference type="GO" id="GO:0005524">
    <property type="term" value="F:ATP binding"/>
    <property type="evidence" value="ECO:0007669"/>
    <property type="project" value="UniProtKB-KW"/>
</dbReference>
<comment type="subcellular location">
    <subcellularLocation>
        <location evidence="1">Cell membrane</location>
        <topology evidence="1">Multi-pass membrane protein</topology>
    </subcellularLocation>
</comment>
<dbReference type="InterPro" id="IPR039421">
    <property type="entry name" value="Type_1_exporter"/>
</dbReference>
<keyword evidence="6 7" id="KW-0472">Membrane</keyword>
<dbReference type="GO" id="GO:0015421">
    <property type="term" value="F:ABC-type oligopeptide transporter activity"/>
    <property type="evidence" value="ECO:0007669"/>
    <property type="project" value="TreeGrafter"/>
</dbReference>
<dbReference type="PROSITE" id="PS50893">
    <property type="entry name" value="ABC_TRANSPORTER_2"/>
    <property type="match status" value="1"/>
</dbReference>
<gene>
    <name evidence="10" type="ORF">DN051_15160</name>
</gene>
<dbReference type="Gene3D" id="3.40.50.300">
    <property type="entry name" value="P-loop containing nucleotide triphosphate hydrolases"/>
    <property type="match status" value="1"/>
</dbReference>
<feature type="domain" description="ABC transmembrane type-1" evidence="9">
    <location>
        <begin position="24"/>
        <end position="303"/>
    </location>
</feature>
<reference evidence="10 11" key="1">
    <citation type="journal article" date="2019" name="Int. J. Syst. Evol. Microbiol.">
        <title>Streptomyces cadmiisoli sp. nov., a novel actinomycete isolated from cadmium-contaminated soil.</title>
        <authorList>
            <person name="Li K."/>
            <person name="Tang X."/>
            <person name="Zhao J."/>
            <person name="Guo Y."/>
            <person name="Tang Y."/>
            <person name="Gao J."/>
        </authorList>
    </citation>
    <scope>NUCLEOTIDE SEQUENCE [LARGE SCALE GENOMIC DNA]</scope>
    <source>
        <strain evidence="10 11">ZFG47</strain>
    </source>
</reference>
<evidence type="ECO:0000256" key="3">
    <source>
        <dbReference type="ARBA" id="ARBA00022741"/>
    </source>
</evidence>
<feature type="domain" description="ABC transporter" evidence="8">
    <location>
        <begin position="347"/>
        <end position="580"/>
    </location>
</feature>
<dbReference type="PANTHER" id="PTHR43394">
    <property type="entry name" value="ATP-DEPENDENT PERMEASE MDL1, MITOCHONDRIAL"/>
    <property type="match status" value="1"/>
</dbReference>
<accession>A0A2Z4IYG8</accession>
<dbReference type="Pfam" id="PF00005">
    <property type="entry name" value="ABC_tran"/>
    <property type="match status" value="1"/>
</dbReference>
<evidence type="ECO:0000313" key="11">
    <source>
        <dbReference type="Proteomes" id="UP000249616"/>
    </source>
</evidence>
<dbReference type="InterPro" id="IPR017871">
    <property type="entry name" value="ABC_transporter-like_CS"/>
</dbReference>
<dbReference type="PROSITE" id="PS00211">
    <property type="entry name" value="ABC_TRANSPORTER_1"/>
    <property type="match status" value="1"/>
</dbReference>
<evidence type="ECO:0000256" key="1">
    <source>
        <dbReference type="ARBA" id="ARBA00004651"/>
    </source>
</evidence>
<dbReference type="KEGG" id="scad:DN051_15160"/>
<evidence type="ECO:0000313" key="10">
    <source>
        <dbReference type="EMBL" id="AWW37827.1"/>
    </source>
</evidence>
<evidence type="ECO:0000256" key="7">
    <source>
        <dbReference type="SAM" id="Phobius"/>
    </source>
</evidence>
<keyword evidence="5 7" id="KW-1133">Transmembrane helix</keyword>
<dbReference type="Pfam" id="PF00664">
    <property type="entry name" value="ABC_membrane"/>
    <property type="match status" value="1"/>
</dbReference>
<dbReference type="InterPro" id="IPR003593">
    <property type="entry name" value="AAA+_ATPase"/>
</dbReference>
<name>A0A2Z4IYG8_9ACTN</name>
<protein>
    <submittedName>
        <fullName evidence="10">ABC transporter ATP-binding protein</fullName>
    </submittedName>
</protein>
<proteinExistence type="predicted"/>
<dbReference type="AlphaFoldDB" id="A0A2Z4IYG8"/>
<dbReference type="InterPro" id="IPR011527">
    <property type="entry name" value="ABC1_TM_dom"/>
</dbReference>
<dbReference type="SMART" id="SM00382">
    <property type="entry name" value="AAA"/>
    <property type="match status" value="1"/>
</dbReference>
<keyword evidence="3" id="KW-0547">Nucleotide-binding</keyword>
<organism evidence="10 11">
    <name type="scientific">Streptomyces cadmiisoli</name>
    <dbReference type="NCBI Taxonomy" id="2184053"/>
    <lineage>
        <taxon>Bacteria</taxon>
        <taxon>Bacillati</taxon>
        <taxon>Actinomycetota</taxon>
        <taxon>Actinomycetes</taxon>
        <taxon>Kitasatosporales</taxon>
        <taxon>Streptomycetaceae</taxon>
        <taxon>Streptomyces</taxon>
        <taxon>Streptomyces aurantiacus group</taxon>
    </lineage>
</organism>
<keyword evidence="11" id="KW-1185">Reference proteome</keyword>